<reference evidence="7 8" key="1">
    <citation type="journal article" date="2021" name="Genome Biol. Evol.">
        <title>Complete Genome Sequencing of a Novel Gloeobacter Species from a Waterfall Cave in Mexico.</title>
        <authorList>
            <person name="Saw J.H."/>
            <person name="Cardona T."/>
            <person name="Montejano G."/>
        </authorList>
    </citation>
    <scope>NUCLEOTIDE SEQUENCE [LARGE SCALE GENOMIC DNA]</scope>
    <source>
        <strain evidence="7">MG652769</strain>
    </source>
</reference>
<organism evidence="7 8">
    <name type="scientific">Gloeobacter morelensis MG652769</name>
    <dbReference type="NCBI Taxonomy" id="2781736"/>
    <lineage>
        <taxon>Bacteria</taxon>
        <taxon>Bacillati</taxon>
        <taxon>Cyanobacteriota</taxon>
        <taxon>Cyanophyceae</taxon>
        <taxon>Gloeobacterales</taxon>
        <taxon>Gloeobacteraceae</taxon>
        <taxon>Gloeobacter</taxon>
        <taxon>Gloeobacter morelensis</taxon>
    </lineage>
</organism>
<protein>
    <submittedName>
        <fullName evidence="7">M67 family metallopeptidase</fullName>
    </submittedName>
</protein>
<dbReference type="Pfam" id="PF14464">
    <property type="entry name" value="Prok-JAB"/>
    <property type="match status" value="1"/>
</dbReference>
<keyword evidence="3" id="KW-0378">Hydrolase</keyword>
<dbReference type="CDD" id="cd08070">
    <property type="entry name" value="MPN_like"/>
    <property type="match status" value="1"/>
</dbReference>
<dbReference type="Proteomes" id="UP001054846">
    <property type="component" value="Chromosome"/>
</dbReference>
<dbReference type="PANTHER" id="PTHR34858">
    <property type="entry name" value="CYSO-CYSTEINE PEPTIDASE"/>
    <property type="match status" value="1"/>
</dbReference>
<evidence type="ECO:0000256" key="1">
    <source>
        <dbReference type="ARBA" id="ARBA00022670"/>
    </source>
</evidence>
<evidence type="ECO:0000259" key="6">
    <source>
        <dbReference type="SMART" id="SM00232"/>
    </source>
</evidence>
<evidence type="ECO:0000313" key="7">
    <source>
        <dbReference type="EMBL" id="UFP97004.1"/>
    </source>
</evidence>
<accession>A0ABY3PU05</accession>
<dbReference type="InterPro" id="IPR051929">
    <property type="entry name" value="VirAsm_ModProt"/>
</dbReference>
<dbReference type="EMBL" id="CP063845">
    <property type="protein sequence ID" value="UFP97004.1"/>
    <property type="molecule type" value="Genomic_DNA"/>
</dbReference>
<dbReference type="SUPFAM" id="SSF102712">
    <property type="entry name" value="JAB1/MPN domain"/>
    <property type="match status" value="1"/>
</dbReference>
<evidence type="ECO:0000256" key="2">
    <source>
        <dbReference type="ARBA" id="ARBA00022723"/>
    </source>
</evidence>
<evidence type="ECO:0000313" key="8">
    <source>
        <dbReference type="Proteomes" id="UP001054846"/>
    </source>
</evidence>
<keyword evidence="8" id="KW-1185">Reference proteome</keyword>
<keyword evidence="1" id="KW-0645">Protease</keyword>
<dbReference type="RefSeq" id="WP_230844239.1">
    <property type="nucleotide sequence ID" value="NZ_CP063845.1"/>
</dbReference>
<name>A0ABY3PU05_9CYAN</name>
<evidence type="ECO:0000256" key="3">
    <source>
        <dbReference type="ARBA" id="ARBA00022801"/>
    </source>
</evidence>
<keyword evidence="4" id="KW-0862">Zinc</keyword>
<dbReference type="Gene3D" id="3.40.140.10">
    <property type="entry name" value="Cytidine Deaminase, domain 2"/>
    <property type="match status" value="1"/>
</dbReference>
<evidence type="ECO:0000256" key="4">
    <source>
        <dbReference type="ARBA" id="ARBA00022833"/>
    </source>
</evidence>
<gene>
    <name evidence="7" type="ORF">ISF26_13985</name>
</gene>
<feature type="domain" description="JAB1/MPN/MOV34 metalloenzyme" evidence="6">
    <location>
        <begin position="2"/>
        <end position="149"/>
    </location>
</feature>
<evidence type="ECO:0000256" key="5">
    <source>
        <dbReference type="ARBA" id="ARBA00023049"/>
    </source>
</evidence>
<keyword evidence="2" id="KW-0479">Metal-binding</keyword>
<dbReference type="InterPro" id="IPR000555">
    <property type="entry name" value="JAMM/MPN+_dom"/>
</dbReference>
<dbReference type="SMART" id="SM00232">
    <property type="entry name" value="JAB_MPN"/>
    <property type="match status" value="1"/>
</dbReference>
<dbReference type="InterPro" id="IPR028090">
    <property type="entry name" value="JAB_dom_prok"/>
</dbReference>
<dbReference type="PANTHER" id="PTHR34858:SF1">
    <property type="entry name" value="CYSO-CYSTEINE PEPTIDASE"/>
    <property type="match status" value="1"/>
</dbReference>
<keyword evidence="5" id="KW-0482">Metalloprotease</keyword>
<proteinExistence type="predicted"/>
<sequence length="153" mass="17092">MALTVNEAQLGAIRAHGERTYPRECCGLLLGRFEPDGAKTLHAVYPVENTWEGAGEFGLGDGEGKERRFLITPEDYRAGERSARAQGLEVIGTYHSHPDHPARPSEFDRGNAWPVYSYLIVSVQNGQAADLTSWTLDDERQFQFETVHQTTEV</sequence>